<evidence type="ECO:0000313" key="14">
    <source>
        <dbReference type="EMBL" id="AKU07653.1"/>
    </source>
</evidence>
<dbReference type="SUPFAM" id="SSF52540">
    <property type="entry name" value="P-loop containing nucleoside triphosphate hydrolases"/>
    <property type="match status" value="1"/>
</dbReference>
<evidence type="ECO:0000256" key="1">
    <source>
        <dbReference type="ARBA" id="ARBA00004236"/>
    </source>
</evidence>
<evidence type="ECO:0000256" key="6">
    <source>
        <dbReference type="ARBA" id="ARBA00038307"/>
    </source>
</evidence>
<dbReference type="InterPro" id="IPR027417">
    <property type="entry name" value="P-loop_NTPase"/>
</dbReference>
<evidence type="ECO:0000256" key="3">
    <source>
        <dbReference type="ARBA" id="ARBA00022505"/>
    </source>
</evidence>
<evidence type="ECO:0000256" key="12">
    <source>
        <dbReference type="SAM" id="MobiDB-lite"/>
    </source>
</evidence>
<accession>A0A0K1ITL6</accession>
<dbReference type="CDD" id="cd03293">
    <property type="entry name" value="ABC_NrtD_SsuB_transporters"/>
    <property type="match status" value="1"/>
</dbReference>
<dbReference type="PANTHER" id="PTHR42788:SF13">
    <property type="entry name" value="ALIPHATIC SULFONATES IMPORT ATP-BINDING PROTEIN SSUB"/>
    <property type="match status" value="1"/>
</dbReference>
<protein>
    <recommendedName>
        <fullName evidence="9">Molybdate/tungstate import ATP-binding protein WtpC</fullName>
        <ecNumber evidence="8">7.3.2.6</ecNumber>
    </recommendedName>
</protein>
<dbReference type="PATRIC" id="fig|35746.4.peg.1662"/>
<dbReference type="RefSeq" id="WP_050459107.1">
    <property type="nucleotide sequence ID" value="NZ_CP011947.1"/>
</dbReference>
<evidence type="ECO:0000256" key="7">
    <source>
        <dbReference type="ARBA" id="ARBA00038781"/>
    </source>
</evidence>
<evidence type="ECO:0000256" key="2">
    <source>
        <dbReference type="ARBA" id="ARBA00022448"/>
    </source>
</evidence>
<feature type="compositionally biased region" description="Acidic residues" evidence="12">
    <location>
        <begin position="18"/>
        <end position="28"/>
    </location>
</feature>
<dbReference type="PROSITE" id="PS50893">
    <property type="entry name" value="ABC_TRANSPORTER_2"/>
    <property type="match status" value="1"/>
</dbReference>
<evidence type="ECO:0000256" key="10">
    <source>
        <dbReference type="ARBA" id="ARBA00047936"/>
    </source>
</evidence>
<dbReference type="PROSITE" id="PS00211">
    <property type="entry name" value="ABC_TRANSPORTER_1"/>
    <property type="match status" value="1"/>
</dbReference>
<keyword evidence="2" id="KW-0813">Transport</keyword>
<dbReference type="Pfam" id="PF00005">
    <property type="entry name" value="ABC_tran"/>
    <property type="match status" value="1"/>
</dbReference>
<evidence type="ECO:0000259" key="13">
    <source>
        <dbReference type="PROSITE" id="PS50893"/>
    </source>
</evidence>
<reference evidence="15" key="1">
    <citation type="journal article" date="2015" name="J. Biotechnol.">
        <title>Complete genome sequence of Haloferax gibbonsii strain ARA6, a potential producer of polyhydroxyalkanoates and halocins isolated from Araruama, Rio de Janeiro, Brasil.</title>
        <authorList>
            <person name="Pinto L.H."/>
            <person name="D'Alincourt Carvalho-Assef A.P."/>
            <person name="Vieira R.P."/>
            <person name="Clementino M.M."/>
            <person name="Albano R.M."/>
        </authorList>
    </citation>
    <scope>NUCLEOTIDE SEQUENCE [LARGE SCALE GENOMIC DNA]</scope>
    <source>
        <strain evidence="15">ARA6</strain>
    </source>
</reference>
<feature type="compositionally biased region" description="Low complexity" evidence="12">
    <location>
        <begin position="1"/>
        <end position="17"/>
    </location>
</feature>
<comment type="similarity">
    <text evidence="6">Belongs to the ABC transporter superfamily. Sulfate/tungstate importer (TC 3.A.1.6) family.</text>
</comment>
<dbReference type="GeneID" id="25245854"/>
<gene>
    <name evidence="14" type="ORF">ABY42_07800</name>
</gene>
<evidence type="ECO:0000313" key="15">
    <source>
        <dbReference type="Proteomes" id="UP000066124"/>
    </source>
</evidence>
<dbReference type="KEGG" id="hgi:ABY42_07800"/>
<proteinExistence type="inferred from homology"/>
<evidence type="ECO:0000256" key="4">
    <source>
        <dbReference type="ARBA" id="ARBA00022741"/>
    </source>
</evidence>
<dbReference type="EMBL" id="CP011947">
    <property type="protein sequence ID" value="AKU07653.1"/>
    <property type="molecule type" value="Genomic_DNA"/>
</dbReference>
<keyword evidence="5 14" id="KW-0067">ATP-binding</keyword>
<dbReference type="SMART" id="SM00382">
    <property type="entry name" value="AAA"/>
    <property type="match status" value="1"/>
</dbReference>
<keyword evidence="3" id="KW-0500">Molybdenum</keyword>
<dbReference type="GO" id="GO:1901238">
    <property type="term" value="F:ABC-type tungstate transporter activity"/>
    <property type="evidence" value="ECO:0007669"/>
    <property type="project" value="UniProtKB-EC"/>
</dbReference>
<dbReference type="AlphaFoldDB" id="A0A0K1ITL6"/>
<feature type="domain" description="ABC transporter" evidence="13">
    <location>
        <begin position="32"/>
        <end position="263"/>
    </location>
</feature>
<dbReference type="Proteomes" id="UP000066124">
    <property type="component" value="Chromosome"/>
</dbReference>
<comment type="subcellular location">
    <subcellularLocation>
        <location evidence="1">Cell membrane</location>
    </subcellularLocation>
</comment>
<organism evidence="14 15">
    <name type="scientific">Haloferax gibbonsii</name>
    <dbReference type="NCBI Taxonomy" id="35746"/>
    <lineage>
        <taxon>Archaea</taxon>
        <taxon>Methanobacteriati</taxon>
        <taxon>Methanobacteriota</taxon>
        <taxon>Stenosarchaea group</taxon>
        <taxon>Halobacteria</taxon>
        <taxon>Halobacteriales</taxon>
        <taxon>Haloferacaceae</taxon>
        <taxon>Haloferax</taxon>
    </lineage>
</organism>
<name>A0A0K1ITL6_HALGI</name>
<keyword evidence="4" id="KW-0547">Nucleotide-binding</keyword>
<dbReference type="InterPro" id="IPR050166">
    <property type="entry name" value="ABC_transporter_ATP-bind"/>
</dbReference>
<dbReference type="FunFam" id="3.40.50.300:FF:000425">
    <property type="entry name" value="Probable ABC transporter, ATP-binding subunit"/>
    <property type="match status" value="1"/>
</dbReference>
<comment type="catalytic activity">
    <reaction evidence="10">
        <text>tungstate(in) + ATP + H2O = tungstate(out) + ADP + phosphate + H(+)</text>
        <dbReference type="Rhea" id="RHEA:35027"/>
        <dbReference type="ChEBI" id="CHEBI:15377"/>
        <dbReference type="ChEBI" id="CHEBI:15378"/>
        <dbReference type="ChEBI" id="CHEBI:30616"/>
        <dbReference type="ChEBI" id="CHEBI:43474"/>
        <dbReference type="ChEBI" id="CHEBI:46502"/>
        <dbReference type="ChEBI" id="CHEBI:456216"/>
        <dbReference type="EC" id="7.3.2.6"/>
    </reaction>
</comment>
<evidence type="ECO:0000256" key="11">
    <source>
        <dbReference type="ARBA" id="ARBA00057369"/>
    </source>
</evidence>
<dbReference type="GO" id="GO:0016887">
    <property type="term" value="F:ATP hydrolysis activity"/>
    <property type="evidence" value="ECO:0007669"/>
    <property type="project" value="InterPro"/>
</dbReference>
<dbReference type="GO" id="GO:0005886">
    <property type="term" value="C:plasma membrane"/>
    <property type="evidence" value="ECO:0007669"/>
    <property type="project" value="UniProtKB-SubCell"/>
</dbReference>
<comment type="function">
    <text evidence="11">Part of the ABC transporter complex WtpABC involved in molybdate/tungstate import. Responsible for energy coupling to the transport system.</text>
</comment>
<dbReference type="PANTHER" id="PTHR42788">
    <property type="entry name" value="TAURINE IMPORT ATP-BINDING PROTEIN-RELATED"/>
    <property type="match status" value="1"/>
</dbReference>
<dbReference type="Gene3D" id="3.40.50.300">
    <property type="entry name" value="P-loop containing nucleotide triphosphate hydrolases"/>
    <property type="match status" value="1"/>
</dbReference>
<evidence type="ECO:0000256" key="8">
    <source>
        <dbReference type="ARBA" id="ARBA00039025"/>
    </source>
</evidence>
<comment type="subunit">
    <text evidence="7">The complex is composed of two ATP-binding proteins (WtpC), two transmembrane proteins (WtpB) and a solute-binding protein (WtpA).</text>
</comment>
<dbReference type="InterPro" id="IPR003593">
    <property type="entry name" value="AAA+_ATPase"/>
</dbReference>
<dbReference type="InterPro" id="IPR017871">
    <property type="entry name" value="ABC_transporter-like_CS"/>
</dbReference>
<evidence type="ECO:0000256" key="9">
    <source>
        <dbReference type="ARBA" id="ARBA00041133"/>
    </source>
</evidence>
<dbReference type="InterPro" id="IPR003439">
    <property type="entry name" value="ABC_transporter-like_ATP-bd"/>
</dbReference>
<dbReference type="GO" id="GO:0005524">
    <property type="term" value="F:ATP binding"/>
    <property type="evidence" value="ECO:0007669"/>
    <property type="project" value="UniProtKB-KW"/>
</dbReference>
<feature type="region of interest" description="Disordered" evidence="12">
    <location>
        <begin position="1"/>
        <end position="29"/>
    </location>
</feature>
<sequence>MESMSGDANAGADATATDPDETATDPDETATVRVDSLGKTYASDRRTVEALSDVEFAVEDGEFVCIVGPSGCGKTTLFRIIAGLEDATSGAVTLDGSPVTGPGTDRGMVFQEYGLFPWRTVAENVAFGLEEQGVEEPARSERVTEMLELVGLDGFADAYPKELSGGMKQRVGIARALAVDPELLLMDEPFGAVDAQTRDMLHGELLDIWAETDKTVLFVTHDVEEAVTLADRVVVMAANPGRVREIVSVDIDRPRERTESEFAEYVERIRGLIGE</sequence>
<evidence type="ECO:0000256" key="5">
    <source>
        <dbReference type="ARBA" id="ARBA00022840"/>
    </source>
</evidence>
<dbReference type="EC" id="7.3.2.6" evidence="8"/>